<gene>
    <name evidence="1" type="ORF">BBBOND_0202750</name>
</gene>
<keyword evidence="2" id="KW-1185">Reference proteome</keyword>
<proteinExistence type="predicted"/>
<dbReference type="KEGG" id="bbig:BBBOND_0202750"/>
<dbReference type="OrthoDB" id="361749at2759"/>
<protein>
    <submittedName>
        <fullName evidence="1">Uncharacterized protein</fullName>
    </submittedName>
</protein>
<dbReference type="EMBL" id="LK391708">
    <property type="protein sequence ID" value="CDR95118.1"/>
    <property type="molecule type" value="Genomic_DNA"/>
</dbReference>
<accession>A0A061D3E8</accession>
<dbReference type="OMA" id="NTQARCL"/>
<evidence type="ECO:0000313" key="1">
    <source>
        <dbReference type="EMBL" id="CDR95118.1"/>
    </source>
</evidence>
<evidence type="ECO:0000313" key="2">
    <source>
        <dbReference type="Proteomes" id="UP000033188"/>
    </source>
</evidence>
<organism evidence="1 2">
    <name type="scientific">Babesia bigemina</name>
    <dbReference type="NCBI Taxonomy" id="5866"/>
    <lineage>
        <taxon>Eukaryota</taxon>
        <taxon>Sar</taxon>
        <taxon>Alveolata</taxon>
        <taxon>Apicomplexa</taxon>
        <taxon>Aconoidasida</taxon>
        <taxon>Piroplasmida</taxon>
        <taxon>Babesiidae</taxon>
        <taxon>Babesia</taxon>
    </lineage>
</organism>
<sequence>MILSRTVFRPKAIFPQWLGTRCRQTLYNTQARCLSDRSEAAYSRRIYCNAGNLEFGPPTFTFFTDNACLTMKLRNDENLGYKVMLLTGMTREGGESKVFDKRSRVSSVLPMEEVSKLLEALSHVSDAPITLHGVDGGNLVVTRSSDSVSLKLCPSLIPGLNTTPVSASAGGSSKVHINFMGGSNENALLLHALKELMQY</sequence>
<name>A0A061D3E8_BABBI</name>
<dbReference type="Proteomes" id="UP000033188">
    <property type="component" value="Chromosome 2"/>
</dbReference>
<dbReference type="GeneID" id="24563659"/>
<reference evidence="2" key="1">
    <citation type="submission" date="2014-06" db="EMBL/GenBank/DDBJ databases">
        <authorList>
            <person name="Aslett M."/>
            <person name="De Silva N."/>
        </authorList>
    </citation>
    <scope>NUCLEOTIDE SEQUENCE [LARGE SCALE GENOMIC DNA]</scope>
    <source>
        <strain evidence="2">Bond</strain>
    </source>
</reference>
<dbReference type="RefSeq" id="XP_012767304.1">
    <property type="nucleotide sequence ID" value="XM_012911850.1"/>
</dbReference>
<dbReference type="VEuPathDB" id="PiroplasmaDB:BBBOND_0202750"/>
<dbReference type="AlphaFoldDB" id="A0A061D3E8"/>